<dbReference type="AlphaFoldDB" id="A0A9N9X7X4"/>
<sequence length="65" mass="7755">MIIAKTWYKLLKRRLYTWKAPFDDGSNPKSSRNQIDYILVNERFRNAVKKSHILGQILDLIINHL</sequence>
<keyword evidence="2" id="KW-1185">Reference proteome</keyword>
<protein>
    <submittedName>
        <fullName evidence="1">Uncharacterized protein</fullName>
    </submittedName>
</protein>
<organism evidence="1 2">
    <name type="scientific">Diabrotica balteata</name>
    <name type="common">Banded cucumber beetle</name>
    <dbReference type="NCBI Taxonomy" id="107213"/>
    <lineage>
        <taxon>Eukaryota</taxon>
        <taxon>Metazoa</taxon>
        <taxon>Ecdysozoa</taxon>
        <taxon>Arthropoda</taxon>
        <taxon>Hexapoda</taxon>
        <taxon>Insecta</taxon>
        <taxon>Pterygota</taxon>
        <taxon>Neoptera</taxon>
        <taxon>Endopterygota</taxon>
        <taxon>Coleoptera</taxon>
        <taxon>Polyphaga</taxon>
        <taxon>Cucujiformia</taxon>
        <taxon>Chrysomeloidea</taxon>
        <taxon>Chrysomelidae</taxon>
        <taxon>Galerucinae</taxon>
        <taxon>Diabroticina</taxon>
        <taxon>Diabroticites</taxon>
        <taxon>Diabrotica</taxon>
    </lineage>
</organism>
<dbReference type="Proteomes" id="UP001153709">
    <property type="component" value="Chromosome 10"/>
</dbReference>
<name>A0A9N9X7X4_DIABA</name>
<dbReference type="OrthoDB" id="6772382at2759"/>
<gene>
    <name evidence="1" type="ORF">DIABBA_LOCUS2354</name>
</gene>
<evidence type="ECO:0000313" key="1">
    <source>
        <dbReference type="EMBL" id="CAG9828432.1"/>
    </source>
</evidence>
<reference evidence="1" key="1">
    <citation type="submission" date="2022-01" db="EMBL/GenBank/DDBJ databases">
        <authorList>
            <person name="King R."/>
        </authorList>
    </citation>
    <scope>NUCLEOTIDE SEQUENCE</scope>
</reference>
<evidence type="ECO:0000313" key="2">
    <source>
        <dbReference type="Proteomes" id="UP001153709"/>
    </source>
</evidence>
<proteinExistence type="predicted"/>
<accession>A0A9N9X7X4</accession>
<dbReference type="EMBL" id="OU898285">
    <property type="protein sequence ID" value="CAG9828432.1"/>
    <property type="molecule type" value="Genomic_DNA"/>
</dbReference>